<feature type="binding site" evidence="7">
    <location>
        <begin position="14"/>
        <end position="15"/>
    </location>
    <ligand>
        <name>FAD</name>
        <dbReference type="ChEBI" id="CHEBI:57692"/>
    </ligand>
</feature>
<evidence type="ECO:0000313" key="11">
    <source>
        <dbReference type="Proteomes" id="UP000298138"/>
    </source>
</evidence>
<dbReference type="OrthoDB" id="269227at2759"/>
<dbReference type="AlphaFoldDB" id="A0A4S2MZH5"/>
<reference evidence="10 11" key="1">
    <citation type="submission" date="2019-04" db="EMBL/GenBank/DDBJ databases">
        <title>Comparative genomics and transcriptomics to analyze fruiting body development in filamentous ascomycetes.</title>
        <authorList>
            <consortium name="DOE Joint Genome Institute"/>
            <person name="Lutkenhaus R."/>
            <person name="Traeger S."/>
            <person name="Breuer J."/>
            <person name="Kuo A."/>
            <person name="Lipzen A."/>
            <person name="Pangilinan J."/>
            <person name="Dilworth D."/>
            <person name="Sandor L."/>
            <person name="Poggeler S."/>
            <person name="Barry K."/>
            <person name="Grigoriev I.V."/>
            <person name="Nowrousian M."/>
        </authorList>
    </citation>
    <scope>NUCLEOTIDE SEQUENCE [LARGE SCALE GENOMIC DNA]</scope>
    <source>
        <strain evidence="10 11">CBS 389.68</strain>
    </source>
</reference>
<evidence type="ECO:0000256" key="4">
    <source>
        <dbReference type="ARBA" id="ARBA00022827"/>
    </source>
</evidence>
<feature type="binding site" evidence="7">
    <location>
        <position position="230"/>
    </location>
    <ligand>
        <name>FAD</name>
        <dbReference type="ChEBI" id="CHEBI:57692"/>
    </ligand>
</feature>
<dbReference type="Pfam" id="PF00732">
    <property type="entry name" value="GMC_oxred_N"/>
    <property type="match status" value="1"/>
</dbReference>
<dbReference type="Gene3D" id="3.30.560.10">
    <property type="entry name" value="Glucose Oxidase, domain 3"/>
    <property type="match status" value="1"/>
</dbReference>
<feature type="non-terminal residue" evidence="10">
    <location>
        <position position="1"/>
    </location>
</feature>
<organism evidence="10 11">
    <name type="scientific">Ascodesmis nigricans</name>
    <dbReference type="NCBI Taxonomy" id="341454"/>
    <lineage>
        <taxon>Eukaryota</taxon>
        <taxon>Fungi</taxon>
        <taxon>Dikarya</taxon>
        <taxon>Ascomycota</taxon>
        <taxon>Pezizomycotina</taxon>
        <taxon>Pezizomycetes</taxon>
        <taxon>Pezizales</taxon>
        <taxon>Ascodesmidaceae</taxon>
        <taxon>Ascodesmis</taxon>
    </lineage>
</organism>
<dbReference type="PANTHER" id="PTHR11552">
    <property type="entry name" value="GLUCOSE-METHANOL-CHOLINE GMC OXIDOREDUCTASE"/>
    <property type="match status" value="1"/>
</dbReference>
<evidence type="ECO:0000259" key="9">
    <source>
        <dbReference type="PROSITE" id="PS00623"/>
    </source>
</evidence>
<proteinExistence type="inferred from homology"/>
<dbReference type="PROSITE" id="PS00623">
    <property type="entry name" value="GMC_OXRED_1"/>
    <property type="match status" value="1"/>
</dbReference>
<feature type="binding site" evidence="7">
    <location>
        <position position="559"/>
    </location>
    <ligand>
        <name>FAD</name>
        <dbReference type="ChEBI" id="CHEBI:57692"/>
    </ligand>
</feature>
<dbReference type="InterPro" id="IPR007867">
    <property type="entry name" value="GMC_OxRtase_C"/>
</dbReference>
<dbReference type="PANTHER" id="PTHR11552:SF201">
    <property type="entry name" value="GLUCOSE-METHANOL-CHOLINE OXIDOREDUCTASE N-TERMINAL DOMAIN-CONTAINING PROTEIN"/>
    <property type="match status" value="1"/>
</dbReference>
<dbReference type="STRING" id="341454.A0A4S2MZH5"/>
<name>A0A4S2MZH5_9PEZI</name>
<evidence type="ECO:0000256" key="3">
    <source>
        <dbReference type="ARBA" id="ARBA00022630"/>
    </source>
</evidence>
<dbReference type="EMBL" id="ML220116">
    <property type="protein sequence ID" value="TGZ82141.1"/>
    <property type="molecule type" value="Genomic_DNA"/>
</dbReference>
<sequence length="585" mass="64187">SSQTYDLIIIGGGTSGLTLAGRLSTLLPHHRLLVLERGHNESTNPLIHIPGKFGEALSSPLNYGYTTTPQKHLDNRVLDLGAGRMLGGTSALNFLIWHSGCGAEYDVWEALGNKGWNGREMMRAIRKIEGFVDNEEHDGVKAVRKERHGVEGPLKTGFAGWYPPNTTPKLAQAYEKNGVAYTPDPMGGQNEGMTFTVMTVDPKRYTRTTSQTAFEALQTGNVDVLTGATVARVVLEDVEGQENLVATGVEFLDEEDNKWVVGLKQGGEVVVCGGYVQSPKILELSGIGKREVLEKTGVPVKVENPNVGENLQDHQFVHLSFEHAPGEITRDRIMTDPNWAKKQMELYQSSRTGFYTGAGAPVAVISLNKIMSSEEIAALSQKYGTPSDLNRVDMDPFLSNALPRHDTPPAPQIEILMPPWKISSLFEAEEGKTYTTFTPVLMHPLGRGSVHIRSSNPHDHPDIDLGFYSHPLDKEVMIAALKFAAKVTETEPLAGALKRRMTPREGELTDEEWWEHIKRDTHSAQHAIGSCSMLPRDKGGVVDDRARVYGVKGLRVCDGSIAPLHFSAHSQATIYGMAELVAEKI</sequence>
<comment type="similarity">
    <text evidence="2 8">Belongs to the GMC oxidoreductase family.</text>
</comment>
<keyword evidence="3 8" id="KW-0285">Flavoprotein</keyword>
<dbReference type="InterPro" id="IPR036188">
    <property type="entry name" value="FAD/NAD-bd_sf"/>
</dbReference>
<dbReference type="SUPFAM" id="SSF51905">
    <property type="entry name" value="FAD/NAD(P)-binding domain"/>
    <property type="match status" value="1"/>
</dbReference>
<dbReference type="Pfam" id="PF05199">
    <property type="entry name" value="GMC_oxred_C"/>
    <property type="match status" value="1"/>
</dbReference>
<feature type="active site" description="Proton donor" evidence="6">
    <location>
        <position position="526"/>
    </location>
</feature>
<comment type="cofactor">
    <cofactor evidence="1 7">
        <name>FAD</name>
        <dbReference type="ChEBI" id="CHEBI:57692"/>
    </cofactor>
</comment>
<gene>
    <name evidence="10" type="ORF">EX30DRAFT_296827</name>
</gene>
<feature type="non-terminal residue" evidence="10">
    <location>
        <position position="585"/>
    </location>
</feature>
<dbReference type="PIRSF" id="PIRSF000137">
    <property type="entry name" value="Alcohol_oxidase"/>
    <property type="match status" value="1"/>
</dbReference>
<dbReference type="GO" id="GO:0016614">
    <property type="term" value="F:oxidoreductase activity, acting on CH-OH group of donors"/>
    <property type="evidence" value="ECO:0007669"/>
    <property type="project" value="InterPro"/>
</dbReference>
<evidence type="ECO:0000256" key="2">
    <source>
        <dbReference type="ARBA" id="ARBA00010790"/>
    </source>
</evidence>
<keyword evidence="4 7" id="KW-0274">FAD</keyword>
<evidence type="ECO:0000256" key="6">
    <source>
        <dbReference type="PIRSR" id="PIRSR000137-1"/>
    </source>
</evidence>
<dbReference type="InterPro" id="IPR012132">
    <property type="entry name" value="GMC_OxRdtase"/>
</dbReference>
<evidence type="ECO:0000313" key="10">
    <source>
        <dbReference type="EMBL" id="TGZ82141.1"/>
    </source>
</evidence>
<dbReference type="SUPFAM" id="SSF54373">
    <property type="entry name" value="FAD-linked reductases, C-terminal domain"/>
    <property type="match status" value="1"/>
</dbReference>
<evidence type="ECO:0000256" key="8">
    <source>
        <dbReference type="RuleBase" id="RU003968"/>
    </source>
</evidence>
<evidence type="ECO:0000256" key="7">
    <source>
        <dbReference type="PIRSR" id="PIRSR000137-2"/>
    </source>
</evidence>
<accession>A0A4S2MZH5</accession>
<feature type="binding site" evidence="7">
    <location>
        <position position="89"/>
    </location>
    <ligand>
        <name>FAD</name>
        <dbReference type="ChEBI" id="CHEBI:57692"/>
    </ligand>
</feature>
<protein>
    <submittedName>
        <fullName evidence="10">Alcohol oxidase</fullName>
    </submittedName>
</protein>
<keyword evidence="5" id="KW-0560">Oxidoreductase</keyword>
<evidence type="ECO:0000256" key="1">
    <source>
        <dbReference type="ARBA" id="ARBA00001974"/>
    </source>
</evidence>
<keyword evidence="11" id="KW-1185">Reference proteome</keyword>
<dbReference type="InParanoid" id="A0A4S2MZH5"/>
<dbReference type="GO" id="GO:0050660">
    <property type="term" value="F:flavin adenine dinucleotide binding"/>
    <property type="evidence" value="ECO:0007669"/>
    <property type="project" value="InterPro"/>
</dbReference>
<dbReference type="InterPro" id="IPR000172">
    <property type="entry name" value="GMC_OxRdtase_N"/>
</dbReference>
<feature type="active site" description="Proton acceptor" evidence="6">
    <location>
        <position position="569"/>
    </location>
</feature>
<dbReference type="Proteomes" id="UP000298138">
    <property type="component" value="Unassembled WGS sequence"/>
</dbReference>
<feature type="domain" description="Glucose-methanol-choline oxidoreductase N-terminal" evidence="9">
    <location>
        <begin position="83"/>
        <end position="106"/>
    </location>
</feature>
<dbReference type="Gene3D" id="3.50.50.60">
    <property type="entry name" value="FAD/NAD(P)-binding domain"/>
    <property type="match status" value="1"/>
</dbReference>
<evidence type="ECO:0000256" key="5">
    <source>
        <dbReference type="ARBA" id="ARBA00023002"/>
    </source>
</evidence>